<dbReference type="InterPro" id="IPR045047">
    <property type="entry name" value="Ard1-like"/>
</dbReference>
<dbReference type="PANTHER" id="PTHR23091:SF4">
    <property type="entry name" value="N-TERMINAL AMINO-ACID N(ALPHA)-ACETYLTRANSFERASE NATA"/>
    <property type="match status" value="1"/>
</dbReference>
<dbReference type="GO" id="GO:1990189">
    <property type="term" value="F:protein N-terminal-serine acetyltransferase activity"/>
    <property type="evidence" value="ECO:0007669"/>
    <property type="project" value="TreeGrafter"/>
</dbReference>
<comment type="similarity">
    <text evidence="3">Belongs to the acetyltransferase family. ARD1 subfamily.</text>
</comment>
<dbReference type="PANTHER" id="PTHR23091">
    <property type="entry name" value="N-TERMINAL ACETYLTRANSFERASE"/>
    <property type="match status" value="1"/>
</dbReference>
<feature type="non-terminal residue" evidence="5">
    <location>
        <position position="1"/>
    </location>
</feature>
<dbReference type="SUPFAM" id="SSF55729">
    <property type="entry name" value="Acyl-CoA N-acyltransferases (Nat)"/>
    <property type="match status" value="1"/>
</dbReference>
<feature type="domain" description="N-acetyltransferase" evidence="4">
    <location>
        <begin position="5"/>
        <end position="156"/>
    </location>
</feature>
<keyword evidence="2" id="KW-0012">Acyltransferase</keyword>
<accession>A0A9N8LEN9</accession>
<evidence type="ECO:0000313" key="5">
    <source>
        <dbReference type="EMBL" id="CAD6912614.1"/>
    </source>
</evidence>
<evidence type="ECO:0000256" key="2">
    <source>
        <dbReference type="ARBA" id="ARBA00023315"/>
    </source>
</evidence>
<evidence type="ECO:0000256" key="1">
    <source>
        <dbReference type="ARBA" id="ARBA00022679"/>
    </source>
</evidence>
<dbReference type="FunFam" id="3.40.630.30:FF:000037">
    <property type="entry name" value="N-alpha-acetyltransferase daf-31-like"/>
    <property type="match status" value="1"/>
</dbReference>
<dbReference type="InterPro" id="IPR016181">
    <property type="entry name" value="Acyl_CoA_acyltransferase"/>
</dbReference>
<evidence type="ECO:0000256" key="3">
    <source>
        <dbReference type="ARBA" id="ARBA00025786"/>
    </source>
</evidence>
<keyword evidence="1" id="KW-0808">Transferase</keyword>
<protein>
    <recommendedName>
        <fullName evidence="4">N-acetyltransferase domain-containing protein</fullName>
    </recommendedName>
</protein>
<dbReference type="CDD" id="cd04301">
    <property type="entry name" value="NAT_SF"/>
    <property type="match status" value="1"/>
</dbReference>
<evidence type="ECO:0000313" key="6">
    <source>
        <dbReference type="Proteomes" id="UP000836404"/>
    </source>
</evidence>
<comment type="caution">
    <text evidence="5">The sequence shown here is derived from an EMBL/GenBank/DDBJ whole genome shotgun (WGS) entry which is preliminary data.</text>
</comment>
<dbReference type="Pfam" id="PF00583">
    <property type="entry name" value="Acetyltransf_1"/>
    <property type="match status" value="1"/>
</dbReference>
<dbReference type="Gene3D" id="3.40.630.30">
    <property type="match status" value="1"/>
</dbReference>
<gene>
    <name evidence="5" type="ORF">JKILLFL_G6214</name>
</gene>
<evidence type="ECO:0000259" key="4">
    <source>
        <dbReference type="PROSITE" id="PS51186"/>
    </source>
</evidence>
<organism evidence="5 6">
    <name type="scientific">Tilletia laevis</name>
    <dbReference type="NCBI Taxonomy" id="157183"/>
    <lineage>
        <taxon>Eukaryota</taxon>
        <taxon>Fungi</taxon>
        <taxon>Dikarya</taxon>
        <taxon>Basidiomycota</taxon>
        <taxon>Ustilaginomycotina</taxon>
        <taxon>Exobasidiomycetes</taxon>
        <taxon>Tilletiales</taxon>
        <taxon>Tilletiaceae</taxon>
        <taxon>Tilletia</taxon>
    </lineage>
</organism>
<dbReference type="InterPro" id="IPR000182">
    <property type="entry name" value="GNAT_dom"/>
</dbReference>
<proteinExistence type="inferred from homology"/>
<name>A0A9N8LEN9_9BASI</name>
<reference evidence="5 6" key="1">
    <citation type="submission" date="2020-10" db="EMBL/GenBank/DDBJ databases">
        <authorList>
            <person name="Sedaghatjoo S."/>
        </authorList>
    </citation>
    <scope>NUCLEOTIDE SEQUENCE [LARGE SCALE GENOMIC DNA]</scope>
    <source>
        <strain evidence="5 6">LLFL</strain>
    </source>
</reference>
<sequence>PLTLSATSNPQADDLLGMQHANLMNLPENYTMRYYLYHALTWPQLSYVAEDEKGRIVGYILGKMEEEPTDGIPHGHVTSISVLRTYRRLRLANQLMEQSQRAMKEVFGAQYVSLHVRETNRAAIGLYRDTLGFTVSGVEKGYYADGENALAMRLDL</sequence>
<dbReference type="GO" id="GO:1990190">
    <property type="term" value="F:protein-N-terminal-glutamate acetyltransferase activity"/>
    <property type="evidence" value="ECO:0007669"/>
    <property type="project" value="TreeGrafter"/>
</dbReference>
<dbReference type="EMBL" id="CAJHJF010001182">
    <property type="protein sequence ID" value="CAD6912614.1"/>
    <property type="molecule type" value="Genomic_DNA"/>
</dbReference>
<dbReference type="PROSITE" id="PS51186">
    <property type="entry name" value="GNAT"/>
    <property type="match status" value="1"/>
</dbReference>
<keyword evidence="6" id="KW-1185">Reference proteome</keyword>
<dbReference type="GO" id="GO:0031415">
    <property type="term" value="C:NatA complex"/>
    <property type="evidence" value="ECO:0007669"/>
    <property type="project" value="InterPro"/>
</dbReference>
<dbReference type="Proteomes" id="UP000836404">
    <property type="component" value="Unassembled WGS sequence"/>
</dbReference>
<dbReference type="AlphaFoldDB" id="A0A9N8LEN9"/>